<dbReference type="Proteomes" id="UP001497644">
    <property type="component" value="Unassembled WGS sequence"/>
</dbReference>
<proteinExistence type="predicted"/>
<protein>
    <submittedName>
        <fullName evidence="1">Uncharacterized protein</fullName>
    </submittedName>
</protein>
<organism evidence="1 2">
    <name type="scientific">Lasius platythorax</name>
    <dbReference type="NCBI Taxonomy" id="488582"/>
    <lineage>
        <taxon>Eukaryota</taxon>
        <taxon>Metazoa</taxon>
        <taxon>Ecdysozoa</taxon>
        <taxon>Arthropoda</taxon>
        <taxon>Hexapoda</taxon>
        <taxon>Insecta</taxon>
        <taxon>Pterygota</taxon>
        <taxon>Neoptera</taxon>
        <taxon>Endopterygota</taxon>
        <taxon>Hymenoptera</taxon>
        <taxon>Apocrita</taxon>
        <taxon>Aculeata</taxon>
        <taxon>Formicoidea</taxon>
        <taxon>Formicidae</taxon>
        <taxon>Formicinae</taxon>
        <taxon>Lasius</taxon>
        <taxon>Lasius</taxon>
    </lineage>
</organism>
<gene>
    <name evidence="1" type="ORF">LPLAT_LOCUS10622</name>
</gene>
<reference evidence="1" key="1">
    <citation type="submission" date="2024-04" db="EMBL/GenBank/DDBJ databases">
        <authorList>
            <consortium name="Molecular Ecology Group"/>
        </authorList>
    </citation>
    <scope>NUCLEOTIDE SEQUENCE</scope>
</reference>
<keyword evidence="2" id="KW-1185">Reference proteome</keyword>
<evidence type="ECO:0000313" key="1">
    <source>
        <dbReference type="EMBL" id="CAL1672724.1"/>
    </source>
</evidence>
<dbReference type="EMBL" id="CAXIPU020000872">
    <property type="protein sequence ID" value="CAL1672724.1"/>
    <property type="molecule type" value="Genomic_DNA"/>
</dbReference>
<comment type="caution">
    <text evidence="1">The sequence shown here is derived from an EMBL/GenBank/DDBJ whole genome shotgun (WGS) entry which is preliminary data.</text>
</comment>
<name>A0AAV2MYZ9_9HYME</name>
<dbReference type="AlphaFoldDB" id="A0AAV2MYZ9"/>
<accession>A0AAV2MYZ9</accession>
<evidence type="ECO:0000313" key="2">
    <source>
        <dbReference type="Proteomes" id="UP001497644"/>
    </source>
</evidence>
<sequence length="66" mass="7589">MNRKIERLLNDQADLYGRISRAIDNLKKTGAAKITEGIFEARLQALETNWAKCESNHEKVKSLRQC</sequence>